<reference evidence="1 2" key="2">
    <citation type="journal article" date="2022" name="Mol. Ecol. Resour.">
        <title>The genomes of chicory, endive, great burdock and yacon provide insights into Asteraceae paleo-polyploidization history and plant inulin production.</title>
        <authorList>
            <person name="Fan W."/>
            <person name="Wang S."/>
            <person name="Wang H."/>
            <person name="Wang A."/>
            <person name="Jiang F."/>
            <person name="Liu H."/>
            <person name="Zhao H."/>
            <person name="Xu D."/>
            <person name="Zhang Y."/>
        </authorList>
    </citation>
    <scope>NUCLEOTIDE SEQUENCE [LARGE SCALE GENOMIC DNA]</scope>
    <source>
        <strain evidence="2">cv. Yunnan</strain>
        <tissue evidence="1">Leaves</tissue>
    </source>
</reference>
<evidence type="ECO:0000313" key="1">
    <source>
        <dbReference type="EMBL" id="KAI3807929.1"/>
    </source>
</evidence>
<protein>
    <submittedName>
        <fullName evidence="1">Uncharacterized protein</fullName>
    </submittedName>
</protein>
<dbReference type="EMBL" id="CM042025">
    <property type="protein sequence ID" value="KAI3807929.1"/>
    <property type="molecule type" value="Genomic_DNA"/>
</dbReference>
<proteinExistence type="predicted"/>
<reference evidence="2" key="1">
    <citation type="journal article" date="2022" name="Mol. Ecol. Resour.">
        <title>The genomes of chicory, endive, great burdock and yacon provide insights into Asteraceae palaeo-polyploidization history and plant inulin production.</title>
        <authorList>
            <person name="Fan W."/>
            <person name="Wang S."/>
            <person name="Wang H."/>
            <person name="Wang A."/>
            <person name="Jiang F."/>
            <person name="Liu H."/>
            <person name="Zhao H."/>
            <person name="Xu D."/>
            <person name="Zhang Y."/>
        </authorList>
    </citation>
    <scope>NUCLEOTIDE SEQUENCE [LARGE SCALE GENOMIC DNA]</scope>
    <source>
        <strain evidence="2">cv. Yunnan</strain>
    </source>
</reference>
<comment type="caution">
    <text evidence="1">The sequence shown here is derived from an EMBL/GenBank/DDBJ whole genome shotgun (WGS) entry which is preliminary data.</text>
</comment>
<dbReference type="Proteomes" id="UP001056120">
    <property type="component" value="Linkage Group LG08"/>
</dbReference>
<organism evidence="1 2">
    <name type="scientific">Smallanthus sonchifolius</name>
    <dbReference type="NCBI Taxonomy" id="185202"/>
    <lineage>
        <taxon>Eukaryota</taxon>
        <taxon>Viridiplantae</taxon>
        <taxon>Streptophyta</taxon>
        <taxon>Embryophyta</taxon>
        <taxon>Tracheophyta</taxon>
        <taxon>Spermatophyta</taxon>
        <taxon>Magnoliopsida</taxon>
        <taxon>eudicotyledons</taxon>
        <taxon>Gunneridae</taxon>
        <taxon>Pentapetalae</taxon>
        <taxon>asterids</taxon>
        <taxon>campanulids</taxon>
        <taxon>Asterales</taxon>
        <taxon>Asteraceae</taxon>
        <taxon>Asteroideae</taxon>
        <taxon>Heliantheae alliance</taxon>
        <taxon>Millerieae</taxon>
        <taxon>Smallanthus</taxon>
    </lineage>
</organism>
<keyword evidence="2" id="KW-1185">Reference proteome</keyword>
<evidence type="ECO:0000313" key="2">
    <source>
        <dbReference type="Proteomes" id="UP001056120"/>
    </source>
</evidence>
<accession>A0ACB9IIU5</accession>
<name>A0ACB9IIU5_9ASTR</name>
<gene>
    <name evidence="1" type="ORF">L1987_23867</name>
</gene>
<sequence length="133" mass="15036">MAVFNVVQKRRRAAIAERKRAAHGDPATGKLKHKPQNTTISGKRKRKLMKKWHRDQKDAIEKGLITMEDIEMAVADGSGTSSQETNKSPAKFHMKKSLKIRPKRSNKKDKKGKKKGHSYKPAIEASSDVMIME</sequence>